<dbReference type="Pfam" id="PF01263">
    <property type="entry name" value="Aldose_epim"/>
    <property type="match status" value="1"/>
</dbReference>
<dbReference type="Gene3D" id="2.70.98.10">
    <property type="match status" value="1"/>
</dbReference>
<dbReference type="GO" id="GO:0030246">
    <property type="term" value="F:carbohydrate binding"/>
    <property type="evidence" value="ECO:0007669"/>
    <property type="project" value="InterPro"/>
</dbReference>
<dbReference type="Proteomes" id="UP000196531">
    <property type="component" value="Unassembled WGS sequence"/>
</dbReference>
<dbReference type="GO" id="GO:0016853">
    <property type="term" value="F:isomerase activity"/>
    <property type="evidence" value="ECO:0007669"/>
    <property type="project" value="InterPro"/>
</dbReference>
<dbReference type="InterPro" id="IPR008183">
    <property type="entry name" value="Aldose_1/G6P_1-epimerase"/>
</dbReference>
<evidence type="ECO:0000313" key="1">
    <source>
        <dbReference type="EMBL" id="OUR98883.1"/>
    </source>
</evidence>
<dbReference type="GO" id="GO:0005975">
    <property type="term" value="P:carbohydrate metabolic process"/>
    <property type="evidence" value="ECO:0007669"/>
    <property type="project" value="InterPro"/>
</dbReference>
<organism evidence="1 2">
    <name type="scientific">Halobacteriovorax marinus</name>
    <dbReference type="NCBI Taxonomy" id="97084"/>
    <lineage>
        <taxon>Bacteria</taxon>
        <taxon>Pseudomonadati</taxon>
        <taxon>Bdellovibrionota</taxon>
        <taxon>Bacteriovoracia</taxon>
        <taxon>Bacteriovoracales</taxon>
        <taxon>Halobacteriovoraceae</taxon>
        <taxon>Halobacteriovorax</taxon>
    </lineage>
</organism>
<dbReference type="InterPro" id="IPR011013">
    <property type="entry name" value="Gal_mutarotase_sf_dom"/>
</dbReference>
<protein>
    <recommendedName>
        <fullName evidence="3">Aldose epimerase</fullName>
    </recommendedName>
</protein>
<comment type="caution">
    <text evidence="1">The sequence shown here is derived from an EMBL/GenBank/DDBJ whole genome shotgun (WGS) entry which is preliminary data.</text>
</comment>
<name>A0A1Y5FGS2_9BACT</name>
<gene>
    <name evidence="1" type="ORF">A9Q84_05575</name>
</gene>
<dbReference type="CDD" id="cd09024">
    <property type="entry name" value="Aldose_epim_lacX"/>
    <property type="match status" value="1"/>
</dbReference>
<dbReference type="InterPro" id="IPR037481">
    <property type="entry name" value="LacX"/>
</dbReference>
<accession>A0A1Y5FGS2</accession>
<dbReference type="EMBL" id="MAAO01000004">
    <property type="protein sequence ID" value="OUR98883.1"/>
    <property type="molecule type" value="Genomic_DNA"/>
</dbReference>
<evidence type="ECO:0008006" key="3">
    <source>
        <dbReference type="Google" id="ProtNLM"/>
    </source>
</evidence>
<dbReference type="PANTHER" id="PTHR11122">
    <property type="entry name" value="APOSPORY-ASSOCIATED PROTEIN C-RELATED"/>
    <property type="match status" value="1"/>
</dbReference>
<sequence length="293" mass="33909">MSKVIEISSEFITAKISTNGAELKSLLDSETLTEYIWQSDPKWWKRSAPILFPVVGQLMDDKYRLGNKFYSMGKHGFARDMEFQVVRAERDVAHFKLEYTDETLKSYPFKFILEVRFRVYGPKLFVEYEVRNVDRRDMLFSIGSHPAFNVPLADGEKYEDYYVEFEEDEYGGAYYLEKGLVNFHTLPDRKMFHGKKIPLVSRLFQNDALVFKDITSTKVSLKNINNSKSVLMEFENCAYLGLWSPDGAPFVCIEPWSGVADAVDSKNNFFEKEGLITLESGKCFQSSYSLFVK</sequence>
<dbReference type="SUPFAM" id="SSF74650">
    <property type="entry name" value="Galactose mutarotase-like"/>
    <property type="match status" value="1"/>
</dbReference>
<reference evidence="2" key="1">
    <citation type="journal article" date="2017" name="Proc. Natl. Acad. Sci. U.S.A.">
        <title>Simulation of Deepwater Horizon oil plume reveals substrate specialization within a complex community of hydrocarbon-degraders.</title>
        <authorList>
            <person name="Hu P."/>
            <person name="Dubinsky E.A."/>
            <person name="Probst A.J."/>
            <person name="Wang J."/>
            <person name="Sieber C.M.K."/>
            <person name="Tom L.M."/>
            <person name="Gardinali P."/>
            <person name="Banfield J.F."/>
            <person name="Atlas R.M."/>
            <person name="Andersen G.L."/>
        </authorList>
    </citation>
    <scope>NUCLEOTIDE SEQUENCE [LARGE SCALE GENOMIC DNA]</scope>
</reference>
<dbReference type="AlphaFoldDB" id="A0A1Y5FGS2"/>
<evidence type="ECO:0000313" key="2">
    <source>
        <dbReference type="Proteomes" id="UP000196531"/>
    </source>
</evidence>
<dbReference type="PANTHER" id="PTHR11122:SF13">
    <property type="entry name" value="GLUCOSE-6-PHOSPHATE 1-EPIMERASE"/>
    <property type="match status" value="1"/>
</dbReference>
<proteinExistence type="predicted"/>
<dbReference type="InterPro" id="IPR014718">
    <property type="entry name" value="GH-type_carb-bd"/>
</dbReference>